<evidence type="ECO:0000313" key="2">
    <source>
        <dbReference type="EMBL" id="RPF49244.1"/>
    </source>
</evidence>
<dbReference type="RefSeq" id="WP_123926328.1">
    <property type="nucleotide sequence ID" value="NZ_RKRE01000001.1"/>
</dbReference>
<keyword evidence="1" id="KW-0812">Transmembrane</keyword>
<sequence>MERVTLLVRNLIVIAMLATILDLLLPPGEMRRWVRMVVGLLITVALVQALTDFVHRRDFALPAVSVAGNPGVVSPDYREFQERYAARALTAYQEGVARQVKALAGLAGLDVTRVEVVCETGEPDYPRLREIRLHLRQAVPALSQEGGPAVRAAGTIADFYNLPRQKVVVTVP</sequence>
<protein>
    <submittedName>
        <fullName evidence="2">Stage III sporulation protein AF</fullName>
    </submittedName>
</protein>
<feature type="transmembrane region" description="Helical" evidence="1">
    <location>
        <begin position="6"/>
        <end position="25"/>
    </location>
</feature>
<organism evidence="2 3">
    <name type="scientific">Thermodesulfitimonas autotrophica</name>
    <dbReference type="NCBI Taxonomy" id="1894989"/>
    <lineage>
        <taxon>Bacteria</taxon>
        <taxon>Bacillati</taxon>
        <taxon>Bacillota</taxon>
        <taxon>Clostridia</taxon>
        <taxon>Thermoanaerobacterales</taxon>
        <taxon>Thermoanaerobacteraceae</taxon>
        <taxon>Thermodesulfitimonas</taxon>
    </lineage>
</organism>
<dbReference type="AlphaFoldDB" id="A0A3N5AWA1"/>
<keyword evidence="1" id="KW-0472">Membrane</keyword>
<keyword evidence="3" id="KW-1185">Reference proteome</keyword>
<dbReference type="OrthoDB" id="1681124at2"/>
<proteinExistence type="predicted"/>
<gene>
    <name evidence="2" type="ORF">EDD75_0048</name>
</gene>
<comment type="caution">
    <text evidence="2">The sequence shown here is derived from an EMBL/GenBank/DDBJ whole genome shotgun (WGS) entry which is preliminary data.</text>
</comment>
<dbReference type="Proteomes" id="UP000282654">
    <property type="component" value="Unassembled WGS sequence"/>
</dbReference>
<evidence type="ECO:0000313" key="3">
    <source>
        <dbReference type="Proteomes" id="UP000282654"/>
    </source>
</evidence>
<name>A0A3N5AWA1_9THEO</name>
<dbReference type="InterPro" id="IPR014245">
    <property type="entry name" value="Spore_III_AF"/>
</dbReference>
<evidence type="ECO:0000256" key="1">
    <source>
        <dbReference type="SAM" id="Phobius"/>
    </source>
</evidence>
<dbReference type="EMBL" id="RKRE01000001">
    <property type="protein sequence ID" value="RPF49244.1"/>
    <property type="molecule type" value="Genomic_DNA"/>
</dbReference>
<reference evidence="2 3" key="1">
    <citation type="submission" date="2018-11" db="EMBL/GenBank/DDBJ databases">
        <title>Genomic Encyclopedia of Type Strains, Phase IV (KMG-IV): sequencing the most valuable type-strain genomes for metagenomic binning, comparative biology and taxonomic classification.</title>
        <authorList>
            <person name="Goeker M."/>
        </authorList>
    </citation>
    <scope>NUCLEOTIDE SEQUENCE [LARGE SCALE GENOMIC DNA]</scope>
    <source>
        <strain evidence="2 3">DSM 102936</strain>
    </source>
</reference>
<accession>A0A3N5AWA1</accession>
<dbReference type="Pfam" id="PF09581">
    <property type="entry name" value="Spore_III_AF"/>
    <property type="match status" value="1"/>
</dbReference>
<keyword evidence="1" id="KW-1133">Transmembrane helix</keyword>